<keyword evidence="1" id="KW-0472">Membrane</keyword>
<evidence type="ECO:0000256" key="2">
    <source>
        <dbReference type="SAM" id="SignalP"/>
    </source>
</evidence>
<dbReference type="AlphaFoldDB" id="A0ABC8ZA65"/>
<keyword evidence="1" id="KW-1133">Transmembrane helix</keyword>
<reference evidence="3 4" key="2">
    <citation type="submission" date="2024-10" db="EMBL/GenBank/DDBJ databases">
        <authorList>
            <person name="Ryan C."/>
        </authorList>
    </citation>
    <scope>NUCLEOTIDE SEQUENCE [LARGE SCALE GENOMIC DNA]</scope>
</reference>
<reference evidence="4" key="1">
    <citation type="submission" date="2024-06" db="EMBL/GenBank/DDBJ databases">
        <authorList>
            <person name="Ryan C."/>
        </authorList>
    </citation>
    <scope>NUCLEOTIDE SEQUENCE [LARGE SCALE GENOMIC DNA]</scope>
</reference>
<proteinExistence type="predicted"/>
<keyword evidence="2" id="KW-0732">Signal</keyword>
<keyword evidence="4" id="KW-1185">Reference proteome</keyword>
<feature type="chain" id="PRO_5044752609" evidence="2">
    <location>
        <begin position="27"/>
        <end position="111"/>
    </location>
</feature>
<name>A0ABC8ZA65_9POAL</name>
<evidence type="ECO:0000313" key="4">
    <source>
        <dbReference type="Proteomes" id="UP001497457"/>
    </source>
</evidence>
<dbReference type="EMBL" id="OZ075128">
    <property type="protein sequence ID" value="CAL4957696.1"/>
    <property type="molecule type" value="Genomic_DNA"/>
</dbReference>
<protein>
    <submittedName>
        <fullName evidence="3">Uncharacterized protein</fullName>
    </submittedName>
</protein>
<keyword evidence="1" id="KW-0812">Transmembrane</keyword>
<gene>
    <name evidence="3" type="ORF">URODEC1_LOCUS42710</name>
</gene>
<dbReference type="PROSITE" id="PS51257">
    <property type="entry name" value="PROKAR_LIPOPROTEIN"/>
    <property type="match status" value="1"/>
</dbReference>
<evidence type="ECO:0000313" key="3">
    <source>
        <dbReference type="EMBL" id="CAL4957696.1"/>
    </source>
</evidence>
<feature type="transmembrane region" description="Helical" evidence="1">
    <location>
        <begin position="92"/>
        <end position="109"/>
    </location>
</feature>
<feature type="signal peptide" evidence="2">
    <location>
        <begin position="1"/>
        <end position="26"/>
    </location>
</feature>
<dbReference type="Proteomes" id="UP001497457">
    <property type="component" value="Chromosome 18b"/>
</dbReference>
<accession>A0ABC8ZA65</accession>
<evidence type="ECO:0000256" key="1">
    <source>
        <dbReference type="SAM" id="Phobius"/>
    </source>
</evidence>
<sequence>MPPSLRPVASLLIAAVLLWSVACAAADGGDITSLLPPAPGTASPFPFCPVRPAGASTGPFPWMTSPPPPSTAMFPQDPGFLPSAARPASSEVAWLLLLAVFSAFLVPWMDQ</sequence>
<organism evidence="3 4">
    <name type="scientific">Urochloa decumbens</name>
    <dbReference type="NCBI Taxonomy" id="240449"/>
    <lineage>
        <taxon>Eukaryota</taxon>
        <taxon>Viridiplantae</taxon>
        <taxon>Streptophyta</taxon>
        <taxon>Embryophyta</taxon>
        <taxon>Tracheophyta</taxon>
        <taxon>Spermatophyta</taxon>
        <taxon>Magnoliopsida</taxon>
        <taxon>Liliopsida</taxon>
        <taxon>Poales</taxon>
        <taxon>Poaceae</taxon>
        <taxon>PACMAD clade</taxon>
        <taxon>Panicoideae</taxon>
        <taxon>Panicodae</taxon>
        <taxon>Paniceae</taxon>
        <taxon>Melinidinae</taxon>
        <taxon>Urochloa</taxon>
    </lineage>
</organism>